<evidence type="ECO:0000313" key="3">
    <source>
        <dbReference type="Proteomes" id="UP001599542"/>
    </source>
</evidence>
<reference evidence="2 3" key="1">
    <citation type="submission" date="2024-09" db="EMBL/GenBank/DDBJ databases">
        <title>The Natural Products Discovery Center: Release of the First 8490 Sequenced Strains for Exploring Actinobacteria Biosynthetic Diversity.</title>
        <authorList>
            <person name="Kalkreuter E."/>
            <person name="Kautsar S.A."/>
            <person name="Yang D."/>
            <person name="Bader C.D."/>
            <person name="Teijaro C.N."/>
            <person name="Fluegel L."/>
            <person name="Davis C.M."/>
            <person name="Simpson J.R."/>
            <person name="Lauterbach L."/>
            <person name="Steele A.D."/>
            <person name="Gui C."/>
            <person name="Meng S."/>
            <person name="Li G."/>
            <person name="Viehrig K."/>
            <person name="Ye F."/>
            <person name="Su P."/>
            <person name="Kiefer A.F."/>
            <person name="Nichols A."/>
            <person name="Cepeda A.J."/>
            <person name="Yan W."/>
            <person name="Fan B."/>
            <person name="Jiang Y."/>
            <person name="Adhikari A."/>
            <person name="Zheng C.-J."/>
            <person name="Schuster L."/>
            <person name="Cowan T.M."/>
            <person name="Smanski M.J."/>
            <person name="Chevrette M.G."/>
            <person name="De Carvalho L.P.S."/>
            <person name="Shen B."/>
        </authorList>
    </citation>
    <scope>NUCLEOTIDE SEQUENCE [LARGE SCALE GENOMIC DNA]</scope>
    <source>
        <strain evidence="2 3">NPDC058753</strain>
    </source>
</reference>
<comment type="caution">
    <text evidence="2">The sequence shown here is derived from an EMBL/GenBank/DDBJ whole genome shotgun (WGS) entry which is preliminary data.</text>
</comment>
<organism evidence="2 3">
    <name type="scientific">Kitasatospora phosalacinea</name>
    <dbReference type="NCBI Taxonomy" id="2065"/>
    <lineage>
        <taxon>Bacteria</taxon>
        <taxon>Bacillati</taxon>
        <taxon>Actinomycetota</taxon>
        <taxon>Actinomycetes</taxon>
        <taxon>Kitasatosporales</taxon>
        <taxon>Streptomycetaceae</taxon>
        <taxon>Kitasatospora</taxon>
    </lineage>
</organism>
<feature type="domain" description="Knr4/Smi1-like" evidence="1">
    <location>
        <begin position="57"/>
        <end position="230"/>
    </location>
</feature>
<dbReference type="SUPFAM" id="SSF160631">
    <property type="entry name" value="SMI1/KNR4-like"/>
    <property type="match status" value="1"/>
</dbReference>
<evidence type="ECO:0000313" key="2">
    <source>
        <dbReference type="EMBL" id="MFE1350948.1"/>
    </source>
</evidence>
<dbReference type="EMBL" id="JBHYPX010000003">
    <property type="protein sequence ID" value="MFE1350948.1"/>
    <property type="molecule type" value="Genomic_DNA"/>
</dbReference>
<dbReference type="RefSeq" id="WP_380316007.1">
    <property type="nucleotide sequence ID" value="NZ_JBHYPW010000002.1"/>
</dbReference>
<dbReference type="Proteomes" id="UP001599542">
    <property type="component" value="Unassembled WGS sequence"/>
</dbReference>
<sequence length="245" mass="26937">MTVGNGAGGTGGRGVDWAGVRERVTALRKAPRAGEVFGARQYGFGRGYGHDFRLRAPLTEAEVTEAEEEFGVRFPADYRGFLLRVGAGGAGPSYGVFPLCRDERGWHWLDGEARSDHAFLTEPFPSAEQQARWTAEVDAREPVEADFPDEASHLAAYRAWNAEYERVYDLRTAGAVRLSNQGCGYYHWLVVTGPERGTVWEDLRAGDGGIEPLTLPGGGARTSFGEWYLDWLTASTREACEARGR</sequence>
<dbReference type="SMART" id="SM00860">
    <property type="entry name" value="SMI1_KNR4"/>
    <property type="match status" value="1"/>
</dbReference>
<keyword evidence="3" id="KW-1185">Reference proteome</keyword>
<dbReference type="InterPro" id="IPR018958">
    <property type="entry name" value="Knr4/Smi1-like_dom"/>
</dbReference>
<dbReference type="InterPro" id="IPR037883">
    <property type="entry name" value="Knr4/Smi1-like_sf"/>
</dbReference>
<dbReference type="Pfam" id="PF09346">
    <property type="entry name" value="SMI1_KNR4"/>
    <property type="match status" value="1"/>
</dbReference>
<accession>A0ABW6GE01</accession>
<proteinExistence type="predicted"/>
<protein>
    <submittedName>
        <fullName evidence="2">SMI1/KNR4 family protein</fullName>
    </submittedName>
</protein>
<gene>
    <name evidence="2" type="ORF">ACFW6T_03030</name>
</gene>
<name>A0ABW6GE01_9ACTN</name>
<evidence type="ECO:0000259" key="1">
    <source>
        <dbReference type="SMART" id="SM00860"/>
    </source>
</evidence>
<dbReference type="Gene3D" id="3.40.1580.10">
    <property type="entry name" value="SMI1/KNR4-like"/>
    <property type="match status" value="1"/>
</dbReference>